<reference evidence="3" key="3">
    <citation type="submission" date="2025-08" db="UniProtKB">
        <authorList>
            <consortium name="RefSeq"/>
        </authorList>
    </citation>
    <scope>IDENTIFICATION</scope>
    <source>
        <strain evidence="3">17A/GY</strain>
        <tissue evidence="3">Liver</tissue>
    </source>
</reference>
<dbReference type="GO" id="GO:0005886">
    <property type="term" value="C:plasma membrane"/>
    <property type="evidence" value="ECO:0007669"/>
    <property type="project" value="TreeGrafter"/>
</dbReference>
<keyword evidence="1" id="KW-1133">Transmembrane helix</keyword>
<reference evidence="2" key="2">
    <citation type="journal article" date="2020" name="Biotechnol. Bioeng.">
        <title>Chromosome-scale scaffolds for the Chinese hamster reference genome assembly to facilitate the study of the CHO epigenome.</title>
        <authorList>
            <person name="Hilliard W."/>
            <person name="MacDonald M."/>
            <person name="Lee K.H."/>
        </authorList>
    </citation>
    <scope>NUCLEOTIDE SEQUENCE [LARGE SCALE GENOMIC DNA]</scope>
    <source>
        <strain evidence="2">17A/GY</strain>
    </source>
</reference>
<name>A0A9J7GT59_CRIGR</name>
<sequence length="153" mass="17598">MADDTRRQRESVSLTPVTHGLENMAAEFLESMEEGQLPQGNSSLSEGRDIWDKASKPISRWRSLQLTGRARSFCREHKQLFRWVLTGLLCTAYIAFLITACLLDFQRALALLVITCVVLGFLAYDLLKRLLGSRLRRCVKFQVHSRLSLWLKR</sequence>
<keyword evidence="1" id="KW-0812">Transmembrane</keyword>
<evidence type="ECO:0000256" key="1">
    <source>
        <dbReference type="SAM" id="Phobius"/>
    </source>
</evidence>
<evidence type="ECO:0000313" key="2">
    <source>
        <dbReference type="Proteomes" id="UP001108280"/>
    </source>
</evidence>
<feature type="transmembrane region" description="Helical" evidence="1">
    <location>
        <begin position="108"/>
        <end position="127"/>
    </location>
</feature>
<proteinExistence type="predicted"/>
<dbReference type="PANTHER" id="PTHR10590">
    <property type="entry name" value="SODIUM/NUCLEOSIDE COTRANSPORTER"/>
    <property type="match status" value="1"/>
</dbReference>
<gene>
    <name evidence="3" type="primary">LOC118237613</name>
</gene>
<evidence type="ECO:0000313" key="3">
    <source>
        <dbReference type="RefSeq" id="XP_035298312.1"/>
    </source>
</evidence>
<keyword evidence="1" id="KW-0472">Membrane</keyword>
<protein>
    <submittedName>
        <fullName evidence="3">Sodium/nucleoside cotransporter 1-like</fullName>
    </submittedName>
</protein>
<dbReference type="KEGG" id="cge:118237613"/>
<dbReference type="GeneID" id="118237613"/>
<dbReference type="RefSeq" id="XP_035317826.1">
    <property type="nucleotide sequence ID" value="XM_035461935.1"/>
</dbReference>
<dbReference type="GO" id="GO:0015389">
    <property type="term" value="F:pyrimidine- and adenosine-specific:sodium symporter activity"/>
    <property type="evidence" value="ECO:0007669"/>
    <property type="project" value="TreeGrafter"/>
</dbReference>
<accession>A0A9J7GT59</accession>
<dbReference type="GO" id="GO:0015862">
    <property type="term" value="P:uridine transmembrane transport"/>
    <property type="evidence" value="ECO:0007669"/>
    <property type="project" value="TreeGrafter"/>
</dbReference>
<dbReference type="GO" id="GO:0015861">
    <property type="term" value="P:cytidine transport"/>
    <property type="evidence" value="ECO:0007669"/>
    <property type="project" value="TreeGrafter"/>
</dbReference>
<dbReference type="OrthoDB" id="6075923at2759"/>
<dbReference type="AlphaFoldDB" id="A0A9J7GT59"/>
<organism evidence="2 3">
    <name type="scientific">Cricetulus griseus</name>
    <name type="common">Chinese hamster</name>
    <name type="synonym">Cricetulus barabensis griseus</name>
    <dbReference type="NCBI Taxonomy" id="10029"/>
    <lineage>
        <taxon>Eukaryota</taxon>
        <taxon>Metazoa</taxon>
        <taxon>Chordata</taxon>
        <taxon>Craniata</taxon>
        <taxon>Vertebrata</taxon>
        <taxon>Euteleostomi</taxon>
        <taxon>Mammalia</taxon>
        <taxon>Eutheria</taxon>
        <taxon>Euarchontoglires</taxon>
        <taxon>Glires</taxon>
        <taxon>Rodentia</taxon>
        <taxon>Myomorpha</taxon>
        <taxon>Muroidea</taxon>
        <taxon>Cricetidae</taxon>
        <taxon>Cricetinae</taxon>
        <taxon>Cricetulus</taxon>
    </lineage>
</organism>
<dbReference type="RefSeq" id="XP_035298312.1">
    <property type="nucleotide sequence ID" value="XM_035442421.1"/>
</dbReference>
<keyword evidence="2" id="KW-1185">Reference proteome</keyword>
<dbReference type="PANTHER" id="PTHR10590:SF16">
    <property type="entry name" value="SODIUM_NUCLEOSIDE COTRANSPORTER 1"/>
    <property type="match status" value="1"/>
</dbReference>
<reference evidence="2" key="1">
    <citation type="journal article" date="2018" name="Biotechnol. Bioeng.">
        <title>A reference genome of the Chinese hamster based on a hybrid assembly strategy.</title>
        <authorList>
            <person name="Rupp O."/>
            <person name="MacDonald M.L."/>
            <person name="Li S."/>
            <person name="Dhiman H."/>
            <person name="Polson S."/>
            <person name="Griep S."/>
            <person name="Heffner K."/>
            <person name="Hernandez I."/>
            <person name="Brinkrolf K."/>
            <person name="Jadhav V."/>
            <person name="Samoudi M."/>
            <person name="Hao H."/>
            <person name="Kingham B."/>
            <person name="Goesmann A."/>
            <person name="Betenbaugh M.J."/>
            <person name="Lewis N.E."/>
            <person name="Borth N."/>
            <person name="Lee K.H."/>
        </authorList>
    </citation>
    <scope>NUCLEOTIDE SEQUENCE [LARGE SCALE GENOMIC DNA]</scope>
    <source>
        <strain evidence="2">17A/GY</strain>
    </source>
</reference>
<dbReference type="InterPro" id="IPR008276">
    <property type="entry name" value="C_nuclsd_transpt"/>
</dbReference>
<dbReference type="Proteomes" id="UP001108280">
    <property type="component" value="Chromosome 3"/>
</dbReference>
<feature type="transmembrane region" description="Helical" evidence="1">
    <location>
        <begin position="80"/>
        <end position="102"/>
    </location>
</feature>